<evidence type="ECO:0000313" key="2">
    <source>
        <dbReference type="EMBL" id="KAJ6643206.1"/>
    </source>
</evidence>
<proteinExistence type="predicted"/>
<organism evidence="2 3">
    <name type="scientific">Pseudolycoriella hygida</name>
    <dbReference type="NCBI Taxonomy" id="35572"/>
    <lineage>
        <taxon>Eukaryota</taxon>
        <taxon>Metazoa</taxon>
        <taxon>Ecdysozoa</taxon>
        <taxon>Arthropoda</taxon>
        <taxon>Hexapoda</taxon>
        <taxon>Insecta</taxon>
        <taxon>Pterygota</taxon>
        <taxon>Neoptera</taxon>
        <taxon>Endopterygota</taxon>
        <taxon>Diptera</taxon>
        <taxon>Nematocera</taxon>
        <taxon>Sciaroidea</taxon>
        <taxon>Sciaridae</taxon>
        <taxon>Pseudolycoriella</taxon>
    </lineage>
</organism>
<feature type="compositionally biased region" description="Basic and acidic residues" evidence="1">
    <location>
        <begin position="12"/>
        <end position="21"/>
    </location>
</feature>
<dbReference type="AlphaFoldDB" id="A0A9Q0N5D0"/>
<name>A0A9Q0N5D0_9DIPT</name>
<feature type="compositionally biased region" description="Polar residues" evidence="1">
    <location>
        <begin position="1"/>
        <end position="11"/>
    </location>
</feature>
<evidence type="ECO:0000313" key="3">
    <source>
        <dbReference type="Proteomes" id="UP001151699"/>
    </source>
</evidence>
<comment type="caution">
    <text evidence="2">The sequence shown here is derived from an EMBL/GenBank/DDBJ whole genome shotgun (WGS) entry which is preliminary data.</text>
</comment>
<dbReference type="Proteomes" id="UP001151699">
    <property type="component" value="Chromosome B"/>
</dbReference>
<keyword evidence="3" id="KW-1185">Reference proteome</keyword>
<evidence type="ECO:0000256" key="1">
    <source>
        <dbReference type="SAM" id="MobiDB-lite"/>
    </source>
</evidence>
<feature type="region of interest" description="Disordered" evidence="1">
    <location>
        <begin position="1"/>
        <end position="21"/>
    </location>
</feature>
<dbReference type="EMBL" id="WJQU01000002">
    <property type="protein sequence ID" value="KAJ6643206.1"/>
    <property type="molecule type" value="Genomic_DNA"/>
</dbReference>
<sequence length="21" mass="2514">MWQNISNSCEFRNNDKGKTLK</sequence>
<reference evidence="2" key="1">
    <citation type="submission" date="2022-07" db="EMBL/GenBank/DDBJ databases">
        <authorList>
            <person name="Trinca V."/>
            <person name="Uliana J.V.C."/>
            <person name="Torres T.T."/>
            <person name="Ward R.J."/>
            <person name="Monesi N."/>
        </authorList>
    </citation>
    <scope>NUCLEOTIDE SEQUENCE</scope>
    <source>
        <strain evidence="2">HSMRA1968</strain>
        <tissue evidence="2">Whole embryos</tissue>
    </source>
</reference>
<gene>
    <name evidence="2" type="ORF">Bhyg_08163</name>
</gene>
<protein>
    <submittedName>
        <fullName evidence="2">Uncharacterized protein</fullName>
    </submittedName>
</protein>
<accession>A0A9Q0N5D0</accession>